<reference evidence="4 5" key="1">
    <citation type="journal article" date="2006" name="Proc. Natl. Acad. Sci. U.S.A.">
        <title>Evolution of sensory complexity recorded in a myxobacterial genome.</title>
        <authorList>
            <person name="Goldman B.S."/>
            <person name="Nierman W.C."/>
            <person name="Kaiser D."/>
            <person name="Slater S.C."/>
            <person name="Durkin A.S."/>
            <person name="Eisen J.A."/>
            <person name="Ronning C.M."/>
            <person name="Barbazuk W.B."/>
            <person name="Blanchard M."/>
            <person name="Field C."/>
            <person name="Halling C."/>
            <person name="Hinkle G."/>
            <person name="Iartchuk O."/>
            <person name="Kim H.S."/>
            <person name="Mackenzie C."/>
            <person name="Madupu R."/>
            <person name="Miller N."/>
            <person name="Shvartsbeyn A."/>
            <person name="Sullivan S.A."/>
            <person name="Vaudin M."/>
            <person name="Wiegand R."/>
            <person name="Kaplan H.B."/>
        </authorList>
    </citation>
    <scope>NUCLEOTIDE SEQUENCE [LARGE SCALE GENOMIC DNA]</scope>
    <source>
        <strain evidence="5">DK1622</strain>
    </source>
</reference>
<evidence type="ECO:0000259" key="3">
    <source>
        <dbReference type="Pfam" id="PF13007"/>
    </source>
</evidence>
<dbReference type="Proteomes" id="UP000002402">
    <property type="component" value="Chromosome"/>
</dbReference>
<feature type="region of interest" description="Disordered" evidence="2">
    <location>
        <begin position="104"/>
        <end position="168"/>
    </location>
</feature>
<feature type="domain" description="Transposase TnpC homeodomain" evidence="3">
    <location>
        <begin position="61"/>
        <end position="145"/>
    </location>
</feature>
<feature type="compositionally biased region" description="Basic and acidic residues" evidence="2">
    <location>
        <begin position="131"/>
        <end position="146"/>
    </location>
</feature>
<name>Q1DBF5_MYXXD</name>
<dbReference type="AlphaFoldDB" id="Q1DBF5"/>
<protein>
    <recommendedName>
        <fullName evidence="3">Transposase TnpC homeodomain domain-containing protein</fullName>
    </recommendedName>
</protein>
<accession>Q1DBF5</accession>
<proteinExistence type="predicted"/>
<gene>
    <name evidence="4" type="ordered locus">MXAN_1768</name>
</gene>
<dbReference type="KEGG" id="mxa:MXAN_1768"/>
<feature type="compositionally biased region" description="Polar residues" evidence="2">
    <location>
        <begin position="15"/>
        <end position="34"/>
    </location>
</feature>
<organism evidence="4 5">
    <name type="scientific">Myxococcus xanthus (strain DK1622)</name>
    <dbReference type="NCBI Taxonomy" id="246197"/>
    <lineage>
        <taxon>Bacteria</taxon>
        <taxon>Pseudomonadati</taxon>
        <taxon>Myxococcota</taxon>
        <taxon>Myxococcia</taxon>
        <taxon>Myxococcales</taxon>
        <taxon>Cystobacterineae</taxon>
        <taxon>Myxococcaceae</taxon>
        <taxon>Myxococcus</taxon>
    </lineage>
</organism>
<keyword evidence="5" id="KW-1185">Reference proteome</keyword>
<dbReference type="EnsemblBacteria" id="ABF88507">
    <property type="protein sequence ID" value="ABF88507"/>
    <property type="gene ID" value="MXAN_1768"/>
</dbReference>
<dbReference type="EMBL" id="CP000113">
    <property type="protein sequence ID" value="ABF88507.1"/>
    <property type="molecule type" value="Genomic_DNA"/>
</dbReference>
<dbReference type="InterPro" id="IPR024463">
    <property type="entry name" value="Transposase_TnpC_homeodom"/>
</dbReference>
<feature type="region of interest" description="Disordered" evidence="2">
    <location>
        <begin position="1"/>
        <end position="39"/>
    </location>
</feature>
<evidence type="ECO:0000313" key="5">
    <source>
        <dbReference type="Proteomes" id="UP000002402"/>
    </source>
</evidence>
<keyword evidence="1" id="KW-0175">Coiled coil</keyword>
<evidence type="ECO:0000256" key="1">
    <source>
        <dbReference type="SAM" id="Coils"/>
    </source>
</evidence>
<evidence type="ECO:0000256" key="2">
    <source>
        <dbReference type="SAM" id="MobiDB-lite"/>
    </source>
</evidence>
<evidence type="ECO:0000313" key="4">
    <source>
        <dbReference type="EMBL" id="ABF88507.1"/>
    </source>
</evidence>
<dbReference type="STRING" id="246197.MXAN_1768"/>
<feature type="coiled-coil region" evidence="1">
    <location>
        <begin position="44"/>
        <end position="78"/>
    </location>
</feature>
<dbReference type="HOGENOM" id="CLU_1584722_0_0_7"/>
<dbReference type="Pfam" id="PF13007">
    <property type="entry name" value="LZ_Tnp_IS66"/>
    <property type="match status" value="1"/>
</dbReference>
<sequence length="168" mass="18211">MNRASAQVREARTAEATSSLTQGAPSRKPQTSSPRGAELKRAAVAALTVERDTLRLAYRNLQQELELMRSRLFVAKAERLDTTQLGLEFAYKLAALDALNHQLGQPAASAPADPTETGGARPPGGKRKPTGRRDLREADLPEERIELNAPLLEGSAPRSGWEESCQLA</sequence>